<dbReference type="RefSeq" id="WP_284208837.1">
    <property type="nucleotide sequence ID" value="NZ_BSOZ01000062.1"/>
</dbReference>
<dbReference type="PANTHER" id="PTHR30535:SF4">
    <property type="entry name" value="HEMIN-BINDING PERIPLASMIC PROTEIN HMUT"/>
    <property type="match status" value="1"/>
</dbReference>
<name>A0ABQ6BX34_9NEIS</name>
<keyword evidence="1" id="KW-0732">Signal</keyword>
<keyword evidence="4" id="KW-1185">Reference proteome</keyword>
<dbReference type="PANTHER" id="PTHR30535">
    <property type="entry name" value="VITAMIN B12-BINDING PROTEIN"/>
    <property type="match status" value="1"/>
</dbReference>
<dbReference type="InterPro" id="IPR050902">
    <property type="entry name" value="ABC_Transporter_SBP"/>
</dbReference>
<dbReference type="EMBL" id="BSOZ01000062">
    <property type="protein sequence ID" value="GLS05735.1"/>
    <property type="molecule type" value="Genomic_DNA"/>
</dbReference>
<evidence type="ECO:0000313" key="3">
    <source>
        <dbReference type="EMBL" id="GLS05735.1"/>
    </source>
</evidence>
<reference evidence="4" key="1">
    <citation type="journal article" date="2019" name="Int. J. Syst. Evol. Microbiol.">
        <title>The Global Catalogue of Microorganisms (GCM) 10K type strain sequencing project: providing services to taxonomists for standard genome sequencing and annotation.</title>
        <authorList>
            <consortium name="The Broad Institute Genomics Platform"/>
            <consortium name="The Broad Institute Genome Sequencing Center for Infectious Disease"/>
            <person name="Wu L."/>
            <person name="Ma J."/>
        </authorList>
    </citation>
    <scope>NUCLEOTIDE SEQUENCE [LARGE SCALE GENOMIC DNA]</scope>
    <source>
        <strain evidence="4">NBRC 104970</strain>
    </source>
</reference>
<dbReference type="Proteomes" id="UP001156836">
    <property type="component" value="Unassembled WGS sequence"/>
</dbReference>
<evidence type="ECO:0000313" key="4">
    <source>
        <dbReference type="Proteomes" id="UP001156836"/>
    </source>
</evidence>
<sequence>MIADWLFRVFAGAKPLRRLADRLALAALALPLLAGAAPAPQRVVVLGGGLTEIAYALGGGAQLVGADQSSIYPAAARALPKVGYYRTFSVEGVVALKPDLILASDQAGPPEAIEQLRRLGRRVIVLPSDPTLPALEQRIHGVAAALGLRDVGRALVRQVEVGLKPLRGGKAPRTLVVISRGGNTLDAAGSATAADAMLKLAGAPSVLARQQGYKPLGGEGAAALAPEAIVTTRMSVESLGGLDKLLAMPGIAATPAARHRRVVVMDDLLLLGFGPRLPQALAELQAGLGKPGGR</sequence>
<evidence type="ECO:0000259" key="2">
    <source>
        <dbReference type="PROSITE" id="PS50983"/>
    </source>
</evidence>
<dbReference type="InterPro" id="IPR002491">
    <property type="entry name" value="ABC_transptr_periplasmic_BD"/>
</dbReference>
<feature type="chain" id="PRO_5045670670" evidence="1">
    <location>
        <begin position="37"/>
        <end position="294"/>
    </location>
</feature>
<dbReference type="SUPFAM" id="SSF53807">
    <property type="entry name" value="Helical backbone' metal receptor"/>
    <property type="match status" value="1"/>
</dbReference>
<evidence type="ECO:0000256" key="1">
    <source>
        <dbReference type="SAM" id="SignalP"/>
    </source>
</evidence>
<feature type="signal peptide" evidence="1">
    <location>
        <begin position="1"/>
        <end position="36"/>
    </location>
</feature>
<proteinExistence type="predicted"/>
<feature type="domain" description="Fe/B12 periplasmic-binding" evidence="2">
    <location>
        <begin position="42"/>
        <end position="292"/>
    </location>
</feature>
<accession>A0ABQ6BX34</accession>
<gene>
    <name evidence="3" type="primary">bhuT</name>
    <name evidence="3" type="ORF">GCM10007860_28920</name>
</gene>
<dbReference type="PROSITE" id="PS50983">
    <property type="entry name" value="FE_B12_PBP"/>
    <property type="match status" value="1"/>
</dbReference>
<dbReference type="Gene3D" id="3.40.50.1980">
    <property type="entry name" value="Nitrogenase molybdenum iron protein domain"/>
    <property type="match status" value="2"/>
</dbReference>
<comment type="caution">
    <text evidence="3">The sequence shown here is derived from an EMBL/GenBank/DDBJ whole genome shotgun (WGS) entry which is preliminary data.</text>
</comment>
<dbReference type="Pfam" id="PF01497">
    <property type="entry name" value="Peripla_BP_2"/>
    <property type="match status" value="1"/>
</dbReference>
<protein>
    <submittedName>
        <fullName evidence="3">Hemin-binding protein</fullName>
    </submittedName>
</protein>
<organism evidence="3 4">
    <name type="scientific">Chitiniphilus shinanonensis</name>
    <dbReference type="NCBI Taxonomy" id="553088"/>
    <lineage>
        <taxon>Bacteria</taxon>
        <taxon>Pseudomonadati</taxon>
        <taxon>Pseudomonadota</taxon>
        <taxon>Betaproteobacteria</taxon>
        <taxon>Neisseriales</taxon>
        <taxon>Chitinibacteraceae</taxon>
        <taxon>Chitiniphilus</taxon>
    </lineage>
</organism>